<evidence type="ECO:0000256" key="3">
    <source>
        <dbReference type="ARBA" id="ARBA00022692"/>
    </source>
</evidence>
<reference evidence="8" key="1">
    <citation type="submission" date="2019-03" db="EMBL/GenBank/DDBJ databases">
        <authorList>
            <person name="Mank J."/>
            <person name="Almeida P."/>
        </authorList>
    </citation>
    <scope>NUCLEOTIDE SEQUENCE</scope>
    <source>
        <strain evidence="8">78183</strain>
    </source>
</reference>
<keyword evidence="4 7" id="KW-1133">Transmembrane helix</keyword>
<feature type="transmembrane region" description="Helical" evidence="7">
    <location>
        <begin position="55"/>
        <end position="75"/>
    </location>
</feature>
<evidence type="ECO:0000256" key="6">
    <source>
        <dbReference type="ARBA" id="ARBA00023177"/>
    </source>
</evidence>
<protein>
    <recommendedName>
        <fullName evidence="9">Ammonium transporter AmtB-like domain-containing protein</fullName>
    </recommendedName>
</protein>
<evidence type="ECO:0000256" key="1">
    <source>
        <dbReference type="ARBA" id="ARBA00004141"/>
    </source>
</evidence>
<sequence>MARKKAIWFMWLKRYLGISSYPFGRQSRTCVGPEVFPETTEFYDNGGVETAMATWLPCLWGVVVYSGGFVIHLFVVNISMDLQAFESIDCFGENLSKMEGEKFLKMMQNHNAMAEIFGDKLLPFWEAKQDLHHRFYDNGGVETAMATWLPWFGFSVCLLQSLYKNGMFLFGSSDFSLAWMVGPRSFPSNNALLTLAGAGLLWMGWAGFNGGDPYTANIDSSMALAVSGLGFHSLRSGSSNGFGMGFQFSRAGSLNIFGWVSSPHGMEAQMVLGGFPVLTGWKPKYCWVGLPVLTGWKPKCLLNMRAKHEAQPAYPSLPAYLLVPLGKGGRDDDSCRGGVVNGGLWWPEGFFNLIRNTLKKINDYQFANPRTSQTFIGVAMNLARMAQCMYRYGDARGVGILETKDMGWAASPALVSWATSPALPVTWDWAFDPFKGNGPGLSTGLGLSIYFQAGLQPMNPFGLTKKMNSEYEDFSSTTNGLPVIAVVYRSGRNCRQKLAVTLQGLLLLRLSSPLSFPEMKAEFPGIWVAYGGDAWPESGC</sequence>
<comment type="subcellular location">
    <subcellularLocation>
        <location evidence="1">Membrane</location>
        <topology evidence="1">Multi-pass membrane protein</topology>
    </subcellularLocation>
</comment>
<name>A0A6N2KRN5_SALVM</name>
<keyword evidence="3 7" id="KW-0812">Transmembrane</keyword>
<dbReference type="InterPro" id="IPR008949">
    <property type="entry name" value="Isoprenoid_synthase_dom_sf"/>
</dbReference>
<evidence type="ECO:0000256" key="2">
    <source>
        <dbReference type="ARBA" id="ARBA00022448"/>
    </source>
</evidence>
<dbReference type="AlphaFoldDB" id="A0A6N2KRN5"/>
<evidence type="ECO:0000256" key="5">
    <source>
        <dbReference type="ARBA" id="ARBA00023136"/>
    </source>
</evidence>
<gene>
    <name evidence="8" type="ORF">SVIM_LOCUS128169</name>
</gene>
<dbReference type="PANTHER" id="PTHR43029">
    <property type="entry name" value="AMMONIUM TRANSPORTER MEP2"/>
    <property type="match status" value="1"/>
</dbReference>
<dbReference type="InterPro" id="IPR029020">
    <property type="entry name" value="Ammonium/urea_transptr"/>
</dbReference>
<evidence type="ECO:0000313" key="8">
    <source>
        <dbReference type="EMBL" id="VFU31260.1"/>
    </source>
</evidence>
<dbReference type="Gene3D" id="1.10.3430.10">
    <property type="entry name" value="Ammonium transporter AmtB like domains"/>
    <property type="match status" value="1"/>
</dbReference>
<evidence type="ECO:0000256" key="4">
    <source>
        <dbReference type="ARBA" id="ARBA00022989"/>
    </source>
</evidence>
<dbReference type="GO" id="GO:0005886">
    <property type="term" value="C:plasma membrane"/>
    <property type="evidence" value="ECO:0007669"/>
    <property type="project" value="TreeGrafter"/>
</dbReference>
<keyword evidence="6" id="KW-0924">Ammonia transport</keyword>
<proteinExistence type="predicted"/>
<evidence type="ECO:0008006" key="9">
    <source>
        <dbReference type="Google" id="ProtNLM"/>
    </source>
</evidence>
<dbReference type="PANTHER" id="PTHR43029:SF10">
    <property type="entry name" value="AMMONIUM TRANSPORTER MEP2"/>
    <property type="match status" value="1"/>
</dbReference>
<keyword evidence="2" id="KW-0813">Transport</keyword>
<keyword evidence="5 7" id="KW-0472">Membrane</keyword>
<dbReference type="InterPro" id="IPR001905">
    <property type="entry name" value="Ammonium_transpt"/>
</dbReference>
<dbReference type="EMBL" id="CAADRP010000680">
    <property type="protein sequence ID" value="VFU31260.1"/>
    <property type="molecule type" value="Genomic_DNA"/>
</dbReference>
<dbReference type="Gene3D" id="1.10.600.10">
    <property type="entry name" value="Farnesyl Diphosphate Synthase"/>
    <property type="match status" value="1"/>
</dbReference>
<dbReference type="GO" id="GO:0008519">
    <property type="term" value="F:ammonium channel activity"/>
    <property type="evidence" value="ECO:0007669"/>
    <property type="project" value="InterPro"/>
</dbReference>
<organism evidence="8">
    <name type="scientific">Salix viminalis</name>
    <name type="common">Common osier</name>
    <name type="synonym">Basket willow</name>
    <dbReference type="NCBI Taxonomy" id="40686"/>
    <lineage>
        <taxon>Eukaryota</taxon>
        <taxon>Viridiplantae</taxon>
        <taxon>Streptophyta</taxon>
        <taxon>Embryophyta</taxon>
        <taxon>Tracheophyta</taxon>
        <taxon>Spermatophyta</taxon>
        <taxon>Magnoliopsida</taxon>
        <taxon>eudicotyledons</taxon>
        <taxon>Gunneridae</taxon>
        <taxon>Pentapetalae</taxon>
        <taxon>rosids</taxon>
        <taxon>fabids</taxon>
        <taxon>Malpighiales</taxon>
        <taxon>Salicaceae</taxon>
        <taxon>Saliceae</taxon>
        <taxon>Salix</taxon>
    </lineage>
</organism>
<accession>A0A6N2KRN5</accession>
<evidence type="ECO:0000256" key="7">
    <source>
        <dbReference type="SAM" id="Phobius"/>
    </source>
</evidence>
<dbReference type="SUPFAM" id="SSF111352">
    <property type="entry name" value="Ammonium transporter"/>
    <property type="match status" value="1"/>
</dbReference>